<organism evidence="2 3">
    <name type="scientific">Panicum hallii var. hallii</name>
    <dbReference type="NCBI Taxonomy" id="1504633"/>
    <lineage>
        <taxon>Eukaryota</taxon>
        <taxon>Viridiplantae</taxon>
        <taxon>Streptophyta</taxon>
        <taxon>Embryophyta</taxon>
        <taxon>Tracheophyta</taxon>
        <taxon>Spermatophyta</taxon>
        <taxon>Magnoliopsida</taxon>
        <taxon>Liliopsida</taxon>
        <taxon>Poales</taxon>
        <taxon>Poaceae</taxon>
        <taxon>PACMAD clade</taxon>
        <taxon>Panicoideae</taxon>
        <taxon>Panicodae</taxon>
        <taxon>Paniceae</taxon>
        <taxon>Panicinae</taxon>
        <taxon>Panicum</taxon>
        <taxon>Panicum sect. Panicum</taxon>
    </lineage>
</organism>
<feature type="region of interest" description="Disordered" evidence="1">
    <location>
        <begin position="185"/>
        <end position="213"/>
    </location>
</feature>
<evidence type="ECO:0000256" key="1">
    <source>
        <dbReference type="SAM" id="MobiDB-lite"/>
    </source>
</evidence>
<proteinExistence type="predicted"/>
<feature type="region of interest" description="Disordered" evidence="1">
    <location>
        <begin position="1"/>
        <end position="39"/>
    </location>
</feature>
<feature type="compositionally biased region" description="Basic and acidic residues" evidence="1">
    <location>
        <begin position="1"/>
        <end position="12"/>
    </location>
</feature>
<gene>
    <name evidence="2" type="ORF">GQ55_7G200200</name>
</gene>
<dbReference type="Proteomes" id="UP000244336">
    <property type="component" value="Chromosome 7"/>
</dbReference>
<accession>A0A2T7CXC1</accession>
<name>A0A2T7CXC1_9POAL</name>
<dbReference type="OrthoDB" id="695347at2759"/>
<dbReference type="AlphaFoldDB" id="A0A2T7CXC1"/>
<protein>
    <submittedName>
        <fullName evidence="2">Uncharacterized protein</fullName>
    </submittedName>
</protein>
<dbReference type="EMBL" id="CM009755">
    <property type="protein sequence ID" value="PUZ47863.1"/>
    <property type="molecule type" value="Genomic_DNA"/>
</dbReference>
<sequence length="213" mass="24034">MHQDRNPRERKSMRTSPINPDSSAHVKMRAASGGRKRQRGVGFRIPRKAFRLCVRDVYGTRALDDPGVALRPTPLQREIELRTSGRQITAFLRRYAGGGGGGVMGSWAAYRQAIPALGSLTSRLNGILRRYNGRRIEIGLFYLAPRMIGSRGLTVRTHLLNLRLRRCSWASMEWSRRRHATQAPELRCGEGGISNKEPGGGRREETRQCSRRV</sequence>
<evidence type="ECO:0000313" key="2">
    <source>
        <dbReference type="EMBL" id="PUZ47863.1"/>
    </source>
</evidence>
<reference evidence="2 3" key="1">
    <citation type="submission" date="2018-04" db="EMBL/GenBank/DDBJ databases">
        <title>WGS assembly of Panicum hallii var. hallii HAL2.</title>
        <authorList>
            <person name="Lovell J."/>
            <person name="Jenkins J."/>
            <person name="Lowry D."/>
            <person name="Mamidi S."/>
            <person name="Sreedasyam A."/>
            <person name="Weng X."/>
            <person name="Barry K."/>
            <person name="Bonette J."/>
            <person name="Campitelli B."/>
            <person name="Daum C."/>
            <person name="Gordon S."/>
            <person name="Gould B."/>
            <person name="Lipzen A."/>
            <person name="MacQueen A."/>
            <person name="Palacio-Mejia J."/>
            <person name="Plott C."/>
            <person name="Shakirov E."/>
            <person name="Shu S."/>
            <person name="Yoshinaga Y."/>
            <person name="Zane M."/>
            <person name="Rokhsar D."/>
            <person name="Grimwood J."/>
            <person name="Schmutz J."/>
            <person name="Juenger T."/>
        </authorList>
    </citation>
    <scope>NUCLEOTIDE SEQUENCE [LARGE SCALE GENOMIC DNA]</scope>
    <source>
        <strain evidence="3">cv. HAL2</strain>
    </source>
</reference>
<dbReference type="Gramene" id="PUZ47863">
    <property type="protein sequence ID" value="PUZ47863"/>
    <property type="gene ID" value="GQ55_7G200200"/>
</dbReference>
<feature type="compositionally biased region" description="Basic and acidic residues" evidence="1">
    <location>
        <begin position="199"/>
        <end position="213"/>
    </location>
</feature>
<evidence type="ECO:0000313" key="3">
    <source>
        <dbReference type="Proteomes" id="UP000244336"/>
    </source>
</evidence>
<keyword evidence="3" id="KW-1185">Reference proteome</keyword>